<proteinExistence type="predicted"/>
<feature type="region of interest" description="Disordered" evidence="1">
    <location>
        <begin position="939"/>
        <end position="960"/>
    </location>
</feature>
<accession>A0A656HCH8</accession>
<organism evidence="2 3">
    <name type="scientific">Thiothrix nivea (strain ATCC 35100 / DSM 5205 / JP2)</name>
    <dbReference type="NCBI Taxonomy" id="870187"/>
    <lineage>
        <taxon>Bacteria</taxon>
        <taxon>Pseudomonadati</taxon>
        <taxon>Pseudomonadota</taxon>
        <taxon>Gammaproteobacteria</taxon>
        <taxon>Thiotrichales</taxon>
        <taxon>Thiotrichaceae</taxon>
        <taxon>Thiothrix</taxon>
    </lineage>
</organism>
<dbReference type="EMBL" id="JH651384">
    <property type="protein sequence ID" value="EIJ32869.1"/>
    <property type="molecule type" value="Genomic_DNA"/>
</dbReference>
<feature type="compositionally biased region" description="Basic and acidic residues" evidence="1">
    <location>
        <begin position="939"/>
        <end position="949"/>
    </location>
</feature>
<sequence length="960" mass="107833">MNKPYARANQLAAQVFRDFMAQVVEQHVLNERVFPVKEIDKKPLAEGKIINLDTIKLMSLSGKGGYSADPEKFARYRKNSNITLLDHMLSVTRGALVLAVLSWLQANPEMDEAVVIERLKVLAVTAFLHDLDKMLQLPRNEALTLEHVELAMQRYGIVEFLGDIQLSAEQLRFLIEQVETSQAFRHPCQQEPKHAYGVDAKRYAQLADKLDGLWCADGSRQGLEAIMTYMQGSNALASDLLSQWQAVDIFDPHHPFLLDELQRNLSYACRMESGIPPLLETHQDGRLFMLLPASYGQAVIKRGIARLLDCLPFNLELIISNRGIPELRNGQPDVERYRHFIEAAEQRRELGRLFLLSNSLIDALTPAMDANFSCVSLQPRWPGKITGQMSTPYPNPDELDYQGLQALFKAAQLTLLLTLKLPVTKKNGLPDYTQREQQLLDTLDMALPVWLESLTDAQSKRILLGIWAVAVTHDDVDKQARIWGEQGLLQTWLEGTEGQDGFNQHFAGEGVDALNAVKRHFSQLLNQRRLSPEDEAATGRCLFTDSPTNTLISSSLNLYEVKVSAFTGREGKPDSITAPASGEVPISLVSLAEHKLRQQVFVVQGGKPSGVPTLVSSPVTTGLFGALVLDNKLLFKALSSYDLSRKKEEGKAVYRGLEIYRYRYRMARLERIPERTEDQIQTLRLLLQGCLRVGRPLHLFRGLPTPQKAFFYFDAMPRILQNLIGANELRLEEIPAAIKRLEIAETISAATGLGYDVLTLYALKQTRFAACALIWGYAEDKLDDKKLANAMHYLQNQMIQSQQESEMSEQDGALVRLGRAATVIQYMPTKHSHSEELLVFNLCMETAASSLSLKNPQSDRSSLINGIAGFLAVNLDRKDKRGFGLNRDDLLEEACLKFAEQFVDEVWFSVLGGKPPAQKEKRLLAAIYRMAFIQTHREAAKQRKAEKTQQTENSTAMSEA</sequence>
<reference evidence="3" key="1">
    <citation type="journal article" date="2011" name="Stand. Genomic Sci.">
        <title>Genome sequence of the filamentous, gliding Thiothrix nivea neotype strain (JP2(T)).</title>
        <authorList>
            <person name="Lapidus A."/>
            <person name="Nolan M."/>
            <person name="Lucas S."/>
            <person name="Glavina Del Rio T."/>
            <person name="Tice H."/>
            <person name="Cheng J.F."/>
            <person name="Tapia R."/>
            <person name="Han C."/>
            <person name="Goodwin L."/>
            <person name="Pitluck S."/>
            <person name="Liolios K."/>
            <person name="Pagani I."/>
            <person name="Ivanova N."/>
            <person name="Huntemann M."/>
            <person name="Mavromatis K."/>
            <person name="Mikhailova N."/>
            <person name="Pati A."/>
            <person name="Chen A."/>
            <person name="Palaniappan K."/>
            <person name="Land M."/>
            <person name="Brambilla E.M."/>
            <person name="Rohde M."/>
            <person name="Abt B."/>
            <person name="Verbarg S."/>
            <person name="Goker M."/>
            <person name="Bristow J."/>
            <person name="Eisen J.A."/>
            <person name="Markowitz V."/>
            <person name="Hugenholtz P."/>
            <person name="Kyrpides N.C."/>
            <person name="Klenk H.P."/>
            <person name="Woyke T."/>
        </authorList>
    </citation>
    <scope>NUCLEOTIDE SEQUENCE [LARGE SCALE GENOMIC DNA]</scope>
    <source>
        <strain evidence="3">ATCC 35100 / DSM 5205 / JP2</strain>
    </source>
</reference>
<evidence type="ECO:0000256" key="1">
    <source>
        <dbReference type="SAM" id="MobiDB-lite"/>
    </source>
</evidence>
<evidence type="ECO:0000313" key="2">
    <source>
        <dbReference type="EMBL" id="EIJ32869.1"/>
    </source>
</evidence>
<evidence type="ECO:0008006" key="4">
    <source>
        <dbReference type="Google" id="ProtNLM"/>
    </source>
</evidence>
<dbReference type="AlphaFoldDB" id="A0A656HCH8"/>
<dbReference type="OrthoDB" id="5618912at2"/>
<dbReference type="RefSeq" id="WP_002706833.1">
    <property type="nucleotide sequence ID" value="NZ_JH651384.1"/>
</dbReference>
<dbReference type="Proteomes" id="UP000005317">
    <property type="component" value="Unassembled WGS sequence"/>
</dbReference>
<keyword evidence="3" id="KW-1185">Reference proteome</keyword>
<gene>
    <name evidence="2" type="ORF">Thini_0206</name>
</gene>
<feature type="compositionally biased region" description="Polar residues" evidence="1">
    <location>
        <begin position="950"/>
        <end position="960"/>
    </location>
</feature>
<name>A0A656HCH8_THINJ</name>
<evidence type="ECO:0000313" key="3">
    <source>
        <dbReference type="Proteomes" id="UP000005317"/>
    </source>
</evidence>
<protein>
    <recommendedName>
        <fullName evidence="4">CRISPR-associated protein Csc3</fullName>
    </recommendedName>
</protein>